<comment type="caution">
    <text evidence="9">The sequence shown here is derived from an EMBL/GenBank/DDBJ whole genome shotgun (WGS) entry which is preliminary data.</text>
</comment>
<reference evidence="9 10" key="1">
    <citation type="submission" date="2018-05" db="EMBL/GenBank/DDBJ databases">
        <title>Isolation and genomic analyses of lactose-positive bacteria from faecal samples of preterm neonates.</title>
        <authorList>
            <person name="Chen Y."/>
            <person name="Brook T.C."/>
            <person name="O'Neill I."/>
            <person name="Soe C.Z."/>
            <person name="Hall L.J."/>
            <person name="Hoyles L."/>
        </authorList>
    </citation>
    <scope>NUCLEOTIDE SEQUENCE [LARGE SCALE GENOMIC DNA]</scope>
    <source>
        <strain evidence="9 10">P080C CL</strain>
    </source>
</reference>
<evidence type="ECO:0000313" key="10">
    <source>
        <dbReference type="Proteomes" id="UP000306790"/>
    </source>
</evidence>
<evidence type="ECO:0000256" key="8">
    <source>
        <dbReference type="SAM" id="Phobius"/>
    </source>
</evidence>
<feature type="transmembrane region" description="Helical" evidence="8">
    <location>
        <begin position="61"/>
        <end position="81"/>
    </location>
</feature>
<sequence length="332" mass="35179">MTYPKHPALLWGIPAAALIAIFWLSLFCYSAIPVSGMDALGALIPGHTLTLPQTLVHNLRLPRSLVAILVGASLALAGSLLQTLTHNPLASPSLLSINSGAALAMALTSALNPTPVAGYPLAIVATCGGGISWMLVMIAGGGFRHTQERNRLILAGIALSAFCMAFTRITLLLAEDHTWGIFYWLAGGVSHVRWQDFWHLFPIVAIAAPAILLLATQLNLLNIGDSTAHTLGVNLPKLRFTINILVLALVGACVSVAGPVAFVGLLMPHLARFWIGYDQRKVLPMSMLLGATFMLLADVLARALAFPGDLPAGAVLALIGAPCFVWLVRRRG</sequence>
<comment type="similarity">
    <text evidence="2">Belongs to the binding-protein-dependent transport system permease family. FecCD subfamily.</text>
</comment>
<dbReference type="SUPFAM" id="SSF81345">
    <property type="entry name" value="ABC transporter involved in vitamin B12 uptake, BtuC"/>
    <property type="match status" value="1"/>
</dbReference>
<dbReference type="InterPro" id="IPR037294">
    <property type="entry name" value="ABC_BtuC-like"/>
</dbReference>
<dbReference type="Pfam" id="PF01032">
    <property type="entry name" value="FecCD"/>
    <property type="match status" value="1"/>
</dbReference>
<evidence type="ECO:0000256" key="3">
    <source>
        <dbReference type="ARBA" id="ARBA00022448"/>
    </source>
</evidence>
<dbReference type="PANTHER" id="PTHR30472">
    <property type="entry name" value="FERRIC ENTEROBACTIN TRANSPORT SYSTEM PERMEASE PROTEIN"/>
    <property type="match status" value="1"/>
</dbReference>
<evidence type="ECO:0000313" key="9">
    <source>
        <dbReference type="EMBL" id="THE34309.1"/>
    </source>
</evidence>
<evidence type="ECO:0000256" key="1">
    <source>
        <dbReference type="ARBA" id="ARBA00004651"/>
    </source>
</evidence>
<gene>
    <name evidence="9" type="ORF">DJ535_21890</name>
</gene>
<evidence type="ECO:0000256" key="6">
    <source>
        <dbReference type="ARBA" id="ARBA00022989"/>
    </source>
</evidence>
<comment type="subcellular location">
    <subcellularLocation>
        <location evidence="1">Cell membrane</location>
        <topology evidence="1">Multi-pass membrane protein</topology>
    </subcellularLocation>
</comment>
<organism evidence="9 10">
    <name type="scientific">Citrobacter murliniae</name>
    <dbReference type="NCBI Taxonomy" id="67829"/>
    <lineage>
        <taxon>Bacteria</taxon>
        <taxon>Pseudomonadati</taxon>
        <taxon>Pseudomonadota</taxon>
        <taxon>Gammaproteobacteria</taxon>
        <taxon>Enterobacterales</taxon>
        <taxon>Enterobacteriaceae</taxon>
        <taxon>Citrobacter</taxon>
        <taxon>Citrobacter freundii complex</taxon>
    </lineage>
</organism>
<keyword evidence="10" id="KW-1185">Reference proteome</keyword>
<feature type="transmembrane region" description="Helical" evidence="8">
    <location>
        <begin position="201"/>
        <end position="220"/>
    </location>
</feature>
<feature type="transmembrane region" description="Helical" evidence="8">
    <location>
        <begin position="152"/>
        <end position="171"/>
    </location>
</feature>
<keyword evidence="7 8" id="KW-0472">Membrane</keyword>
<dbReference type="NCBIfam" id="NF008407">
    <property type="entry name" value="PRK11228.1"/>
    <property type="match status" value="1"/>
</dbReference>
<dbReference type="Proteomes" id="UP000306790">
    <property type="component" value="Unassembled WGS sequence"/>
</dbReference>
<dbReference type="InterPro" id="IPR000522">
    <property type="entry name" value="ABC_transptr_permease_BtuC"/>
</dbReference>
<feature type="transmembrane region" description="Helical" evidence="8">
    <location>
        <begin position="9"/>
        <end position="32"/>
    </location>
</feature>
<dbReference type="PANTHER" id="PTHR30472:SF1">
    <property type="entry name" value="FE(3+) DICITRATE TRANSPORT SYSTEM PERMEASE PROTEIN FECC-RELATED"/>
    <property type="match status" value="1"/>
</dbReference>
<evidence type="ECO:0000256" key="5">
    <source>
        <dbReference type="ARBA" id="ARBA00022692"/>
    </source>
</evidence>
<dbReference type="EMBL" id="QFVP01000018">
    <property type="protein sequence ID" value="THE34309.1"/>
    <property type="molecule type" value="Genomic_DNA"/>
</dbReference>
<proteinExistence type="inferred from homology"/>
<evidence type="ECO:0000256" key="2">
    <source>
        <dbReference type="ARBA" id="ARBA00007935"/>
    </source>
</evidence>
<keyword evidence="5 8" id="KW-0812">Transmembrane</keyword>
<evidence type="ECO:0000256" key="4">
    <source>
        <dbReference type="ARBA" id="ARBA00022475"/>
    </source>
</evidence>
<keyword evidence="6 8" id="KW-1133">Transmembrane helix</keyword>
<protein>
    <submittedName>
        <fullName evidence="9">Iron-dicitrate transporter permease FecC</fullName>
    </submittedName>
</protein>
<dbReference type="RefSeq" id="WP_048222431.1">
    <property type="nucleotide sequence ID" value="NZ_QFVP01000018.1"/>
</dbReference>
<dbReference type="Gene3D" id="1.10.3470.10">
    <property type="entry name" value="ABC transporter involved in vitamin B12 uptake, BtuC"/>
    <property type="match status" value="1"/>
</dbReference>
<evidence type="ECO:0000256" key="7">
    <source>
        <dbReference type="ARBA" id="ARBA00023136"/>
    </source>
</evidence>
<feature type="transmembrane region" description="Helical" evidence="8">
    <location>
        <begin position="117"/>
        <end position="140"/>
    </location>
</feature>
<keyword evidence="4" id="KW-1003">Cell membrane</keyword>
<feature type="transmembrane region" description="Helical" evidence="8">
    <location>
        <begin position="310"/>
        <end position="328"/>
    </location>
</feature>
<dbReference type="CDD" id="cd06550">
    <property type="entry name" value="TM_ABC_iron-siderophores_like"/>
    <property type="match status" value="1"/>
</dbReference>
<keyword evidence="3" id="KW-0813">Transport</keyword>
<accession>A0ABY2PP52</accession>
<feature type="transmembrane region" description="Helical" evidence="8">
    <location>
        <begin position="240"/>
        <end position="270"/>
    </location>
</feature>
<name>A0ABY2PP52_9ENTR</name>